<reference evidence="1" key="1">
    <citation type="journal article" date="2017" name="Nature">
        <title>The genome of Chenopodium quinoa.</title>
        <authorList>
            <person name="Jarvis D.E."/>
            <person name="Ho Y.S."/>
            <person name="Lightfoot D.J."/>
            <person name="Schmoeckel S.M."/>
            <person name="Li B."/>
            <person name="Borm T.J.A."/>
            <person name="Ohyanagi H."/>
            <person name="Mineta K."/>
            <person name="Michell C.T."/>
            <person name="Saber N."/>
            <person name="Kharbatia N.M."/>
            <person name="Rupper R.R."/>
            <person name="Sharp A.R."/>
            <person name="Dally N."/>
            <person name="Boughton B.A."/>
            <person name="Woo Y.H."/>
            <person name="Gao G."/>
            <person name="Schijlen E.G.W.M."/>
            <person name="Guo X."/>
            <person name="Momin A.A."/>
            <person name="Negrao S."/>
            <person name="Al-Babili S."/>
            <person name="Gehring C."/>
            <person name="Roessner U."/>
            <person name="Jung C."/>
            <person name="Murphy K."/>
            <person name="Arold S.T."/>
            <person name="Gojobori T."/>
            <person name="van der Linden C.G."/>
            <person name="van Loo E.N."/>
            <person name="Jellen E.N."/>
            <person name="Maughan P.J."/>
            <person name="Tester M."/>
        </authorList>
    </citation>
    <scope>NUCLEOTIDE SEQUENCE [LARGE SCALE GENOMIC DNA]</scope>
    <source>
        <strain evidence="1">cv. PI 614886</strain>
    </source>
</reference>
<dbReference type="AlphaFoldDB" id="A0A803L8G2"/>
<dbReference type="PANTHER" id="PTHR37771:SF2">
    <property type="entry name" value="OS02G0593400 PROTEIN"/>
    <property type="match status" value="1"/>
</dbReference>
<evidence type="ECO:0000313" key="1">
    <source>
        <dbReference type="EnsemblPlants" id="AUR62008151-RA:cds"/>
    </source>
</evidence>
<dbReference type="EnsemblPlants" id="AUR62008151-RA">
    <property type="protein sequence ID" value="AUR62008151-RA:cds"/>
    <property type="gene ID" value="AUR62008151"/>
</dbReference>
<dbReference type="PANTHER" id="PTHR37771">
    <property type="entry name" value="OS02G0593400 PROTEIN"/>
    <property type="match status" value="1"/>
</dbReference>
<accession>A0A803L8G2</accession>
<dbReference type="InterPro" id="IPR026182">
    <property type="entry name" value="ANAPC15"/>
</dbReference>
<dbReference type="Proteomes" id="UP000596660">
    <property type="component" value="Unplaced"/>
</dbReference>
<dbReference type="GO" id="GO:0005680">
    <property type="term" value="C:anaphase-promoting complex"/>
    <property type="evidence" value="ECO:0007669"/>
    <property type="project" value="InterPro"/>
</dbReference>
<dbReference type="GO" id="GO:0090266">
    <property type="term" value="P:regulation of mitotic cell cycle spindle assembly checkpoint"/>
    <property type="evidence" value="ECO:0007669"/>
    <property type="project" value="InterPro"/>
</dbReference>
<evidence type="ECO:0000313" key="2">
    <source>
        <dbReference type="Proteomes" id="UP000596660"/>
    </source>
</evidence>
<keyword evidence="2" id="KW-1185">Reference proteome</keyword>
<organism evidence="1 2">
    <name type="scientific">Chenopodium quinoa</name>
    <name type="common">Quinoa</name>
    <dbReference type="NCBI Taxonomy" id="63459"/>
    <lineage>
        <taxon>Eukaryota</taxon>
        <taxon>Viridiplantae</taxon>
        <taxon>Streptophyta</taxon>
        <taxon>Embryophyta</taxon>
        <taxon>Tracheophyta</taxon>
        <taxon>Spermatophyta</taxon>
        <taxon>Magnoliopsida</taxon>
        <taxon>eudicotyledons</taxon>
        <taxon>Gunneridae</taxon>
        <taxon>Pentapetalae</taxon>
        <taxon>Caryophyllales</taxon>
        <taxon>Chenopodiaceae</taxon>
        <taxon>Chenopodioideae</taxon>
        <taxon>Atripliceae</taxon>
        <taxon>Chenopodium</taxon>
    </lineage>
</organism>
<proteinExistence type="predicted"/>
<name>A0A803L8G2_CHEQI</name>
<dbReference type="Gramene" id="AUR62008151-RA">
    <property type="protein sequence ID" value="AUR62008151-RA:cds"/>
    <property type="gene ID" value="AUR62008151"/>
</dbReference>
<protein>
    <submittedName>
        <fullName evidence="1">Uncharacterized protein</fullName>
    </submittedName>
</protein>
<reference evidence="1" key="2">
    <citation type="submission" date="2021-03" db="UniProtKB">
        <authorList>
            <consortium name="EnsemblPlants"/>
        </authorList>
    </citation>
    <scope>IDENTIFICATION</scope>
</reference>
<sequence length="117" mass="13331">MTQFPSSERMIPASLLLQHQLANAQNEDELLALEESEFLDKCNEIKKLNCNVVVIGKTKKASSNRKLPSHSGGLNSISMLQMSLTLFSSSEELVVETAKYLWIEFHFHMMVWFKCPL</sequence>
<dbReference type="Pfam" id="PF15243">
    <property type="entry name" value="ANAPC15"/>
    <property type="match status" value="1"/>
</dbReference>